<reference evidence="4" key="1">
    <citation type="journal article" date="2021" name="Front. Microbiol.">
        <title>Comprehensive Comparative Genomics and Phenotyping of Methylobacterium Species.</title>
        <authorList>
            <person name="Alessa O."/>
            <person name="Ogura Y."/>
            <person name="Fujitani Y."/>
            <person name="Takami H."/>
            <person name="Hayashi T."/>
            <person name="Sahin N."/>
            <person name="Tani A."/>
        </authorList>
    </citation>
    <scope>NUCLEOTIDE SEQUENCE</scope>
    <source>
        <strain evidence="4">KCTC 52305</strain>
    </source>
</reference>
<keyword evidence="2" id="KW-0169">Cobalamin biosynthesis</keyword>
<protein>
    <submittedName>
        <fullName evidence="4">Precorrin-6A reductase</fullName>
    </submittedName>
</protein>
<proteinExistence type="predicted"/>
<evidence type="ECO:0000313" key="5">
    <source>
        <dbReference type="Proteomes" id="UP001055167"/>
    </source>
</evidence>
<evidence type="ECO:0000256" key="2">
    <source>
        <dbReference type="ARBA" id="ARBA00022573"/>
    </source>
</evidence>
<evidence type="ECO:0000313" key="4">
    <source>
        <dbReference type="EMBL" id="GJD50938.1"/>
    </source>
</evidence>
<keyword evidence="3" id="KW-0560">Oxidoreductase</keyword>
<dbReference type="Proteomes" id="UP001055167">
    <property type="component" value="Unassembled WGS sequence"/>
</dbReference>
<evidence type="ECO:0000256" key="1">
    <source>
        <dbReference type="ARBA" id="ARBA00004953"/>
    </source>
</evidence>
<dbReference type="EMBL" id="BPQH01000011">
    <property type="protein sequence ID" value="GJD50938.1"/>
    <property type="molecule type" value="Genomic_DNA"/>
</dbReference>
<gene>
    <name evidence="4" type="primary">cobK</name>
    <name evidence="4" type="ORF">OPKNFCMD_3688</name>
</gene>
<keyword evidence="5" id="KW-1185">Reference proteome</keyword>
<comment type="pathway">
    <text evidence="1">Cofactor biosynthesis; adenosylcobalamin biosynthesis.</text>
</comment>
<dbReference type="InterPro" id="IPR003723">
    <property type="entry name" value="Precorrin-6x_reduct"/>
</dbReference>
<reference evidence="4" key="2">
    <citation type="submission" date="2021-08" db="EMBL/GenBank/DDBJ databases">
        <authorList>
            <person name="Tani A."/>
            <person name="Ola A."/>
            <person name="Ogura Y."/>
            <person name="Katsura K."/>
            <person name="Hayashi T."/>
        </authorList>
    </citation>
    <scope>NUCLEOTIDE SEQUENCE</scope>
    <source>
        <strain evidence="4">KCTC 52305</strain>
    </source>
</reference>
<dbReference type="PANTHER" id="PTHR36925">
    <property type="entry name" value="COBALT-PRECORRIN-6A REDUCTASE"/>
    <property type="match status" value="1"/>
</dbReference>
<comment type="caution">
    <text evidence="4">The sequence shown here is derived from an EMBL/GenBank/DDBJ whole genome shotgun (WGS) entry which is preliminary data.</text>
</comment>
<dbReference type="Pfam" id="PF02571">
    <property type="entry name" value="CbiJ"/>
    <property type="match status" value="1"/>
</dbReference>
<sequence length="257" mass="26473">MRILILGGTTEATALVRLLAERPAYAPVLSLAGRTAAPAAAPVETRIGGFGGAAGLAAWLAAHRVAAVVDATHPFAQVISRNAAAACRAAGVPLLALRRPAWARRPGDRWREVDGVPEAVRALGAAPRRVFVTVGRLELAAFAAAPQHAYLVRTIEPVGDALPVPDLTAIEARGPFGEAQERELMRRHAVEVLVTKNSGGSATYGKVAAARALGLPVVIVRPPVPPAVEAVAEAGAALGWLDRHRAASAAGATLRGV</sequence>
<evidence type="ECO:0000256" key="3">
    <source>
        <dbReference type="ARBA" id="ARBA00023002"/>
    </source>
</evidence>
<organism evidence="4 5">
    <name type="scientific">Methylobacterium crusticola</name>
    <dbReference type="NCBI Taxonomy" id="1697972"/>
    <lineage>
        <taxon>Bacteria</taxon>
        <taxon>Pseudomonadati</taxon>
        <taxon>Pseudomonadota</taxon>
        <taxon>Alphaproteobacteria</taxon>
        <taxon>Hyphomicrobiales</taxon>
        <taxon>Methylobacteriaceae</taxon>
        <taxon>Methylobacterium</taxon>
    </lineage>
</organism>
<dbReference type="RefSeq" id="WP_238313613.1">
    <property type="nucleotide sequence ID" value="NZ_BPQH01000011.1"/>
</dbReference>
<dbReference type="NCBIfam" id="TIGR00715">
    <property type="entry name" value="precor6x_red"/>
    <property type="match status" value="1"/>
</dbReference>
<accession>A0ABQ4R028</accession>
<dbReference type="PROSITE" id="PS51014">
    <property type="entry name" value="COBK_CBIJ"/>
    <property type="match status" value="1"/>
</dbReference>
<dbReference type="NCBIfam" id="NF005968">
    <property type="entry name" value="PRK08057.1-2"/>
    <property type="match status" value="1"/>
</dbReference>
<dbReference type="PANTHER" id="PTHR36925:SF1">
    <property type="entry name" value="COBALT-PRECORRIN-6A REDUCTASE"/>
    <property type="match status" value="1"/>
</dbReference>
<name>A0ABQ4R028_9HYPH</name>